<comment type="caution">
    <text evidence="4">The sequence shown here is derived from an EMBL/GenBank/DDBJ whole genome shotgun (WGS) entry which is preliminary data.</text>
</comment>
<protein>
    <recommendedName>
        <fullName evidence="3">Nucleotidyl transferase domain-containing protein</fullName>
    </recommendedName>
</protein>
<gene>
    <name evidence="4" type="ORF">HX833_04520</name>
</gene>
<evidence type="ECO:0000313" key="4">
    <source>
        <dbReference type="EMBL" id="NWK05338.1"/>
    </source>
</evidence>
<evidence type="ECO:0000256" key="2">
    <source>
        <dbReference type="ARBA" id="ARBA00022695"/>
    </source>
</evidence>
<dbReference type="InterPro" id="IPR036412">
    <property type="entry name" value="HAD-like_sf"/>
</dbReference>
<evidence type="ECO:0000259" key="3">
    <source>
        <dbReference type="Pfam" id="PF00483"/>
    </source>
</evidence>
<dbReference type="Gene3D" id="3.90.550.10">
    <property type="entry name" value="Spore Coat Polysaccharide Biosynthesis Protein SpsA, Chain A"/>
    <property type="match status" value="1"/>
</dbReference>
<dbReference type="InterPro" id="IPR029044">
    <property type="entry name" value="Nucleotide-diphossugar_trans"/>
</dbReference>
<dbReference type="GO" id="GO:0016779">
    <property type="term" value="F:nucleotidyltransferase activity"/>
    <property type="evidence" value="ECO:0007669"/>
    <property type="project" value="UniProtKB-KW"/>
</dbReference>
<proteinExistence type="predicted"/>
<keyword evidence="1" id="KW-0808">Transferase</keyword>
<keyword evidence="2" id="KW-0548">Nucleotidyltransferase</keyword>
<reference evidence="4 5" key="1">
    <citation type="journal article" date="2019" name="Environ. Microbiol.">
        <title>Genomics insights into ecotype formation of ammonia-oxidizing archaea in the deep ocean.</title>
        <authorList>
            <person name="Wang Y."/>
            <person name="Huang J.M."/>
            <person name="Cui G.J."/>
            <person name="Nunoura T."/>
            <person name="Takaki Y."/>
            <person name="Li W.L."/>
            <person name="Li J."/>
            <person name="Gao Z.M."/>
            <person name="Takai K."/>
            <person name="Zhang A.Q."/>
            <person name="Stepanauskas R."/>
        </authorList>
    </citation>
    <scope>NUCLEOTIDE SEQUENCE [LARGE SCALE GENOMIC DNA]</scope>
    <source>
        <strain evidence="4 5">F20</strain>
    </source>
</reference>
<dbReference type="InterPro" id="IPR050065">
    <property type="entry name" value="GlmU-like"/>
</dbReference>
<dbReference type="EMBL" id="JACASX010000006">
    <property type="protein sequence ID" value="NWK05338.1"/>
    <property type="molecule type" value="Genomic_DNA"/>
</dbReference>
<feature type="domain" description="Nucleotidyl transferase" evidence="3">
    <location>
        <begin position="123"/>
        <end position="334"/>
    </location>
</feature>
<dbReference type="CDD" id="cd04183">
    <property type="entry name" value="GT2_BcE_like"/>
    <property type="match status" value="1"/>
</dbReference>
<name>A0A7K4NSE9_9ARCH</name>
<dbReference type="Pfam" id="PF00483">
    <property type="entry name" value="NTP_transferase"/>
    <property type="match status" value="1"/>
</dbReference>
<evidence type="ECO:0000313" key="5">
    <source>
        <dbReference type="Proteomes" id="UP000526196"/>
    </source>
</evidence>
<dbReference type="SUPFAM" id="SSF56784">
    <property type="entry name" value="HAD-like"/>
    <property type="match status" value="1"/>
</dbReference>
<organism evidence="4 5">
    <name type="scientific">Marine Group I thaumarchaeote</name>
    <dbReference type="NCBI Taxonomy" id="2511932"/>
    <lineage>
        <taxon>Archaea</taxon>
        <taxon>Nitrososphaerota</taxon>
        <taxon>Marine Group I</taxon>
    </lineage>
</organism>
<dbReference type="SUPFAM" id="SSF53448">
    <property type="entry name" value="Nucleotide-diphospho-sugar transferases"/>
    <property type="match status" value="1"/>
</dbReference>
<dbReference type="AlphaFoldDB" id="A0A7K4NSE9"/>
<dbReference type="PANTHER" id="PTHR43584">
    <property type="entry name" value="NUCLEOTIDYL TRANSFERASE"/>
    <property type="match status" value="1"/>
</dbReference>
<evidence type="ECO:0000256" key="1">
    <source>
        <dbReference type="ARBA" id="ARBA00022679"/>
    </source>
</evidence>
<accession>A0A7K4NSE9</accession>
<sequence length="359" mass="41822">MRIVFDLDGVICELKKPSESYADVIPKNDVIEKMRDLKEDGHYLIIHTGRHMRTCNGDVSKVIEKIGKITEDWLEKWKVPYDELIFGKPHADIYVDDLGIEFSTKDKLDKKIESLQPYIVIPMAGHGKRFKDVGISKPKFMIEVQNKTLFEWSLDSLPVEISRKIIFICLEEHEKEFSVSKFIKNIMKEKYPKINYELIYLEKTTRGQVETVLHAKQLIYSENPLIIYNIDTHFISTRLKSKILTLKNQNIDGLLGCFTSDDENLSFVEINEKGLVKRVREKEKISSLASTGLYVFSNVRQFVEAAETMIKNDRRVKDEFFVSEIYNILLKSGKKFEIDIAEEFIPFGTPEDIKKFEMK</sequence>
<dbReference type="PANTHER" id="PTHR43584:SF8">
    <property type="entry name" value="N-ACETYLMURAMATE ALPHA-1-PHOSPHATE URIDYLYLTRANSFERASE"/>
    <property type="match status" value="1"/>
</dbReference>
<dbReference type="InterPro" id="IPR023214">
    <property type="entry name" value="HAD_sf"/>
</dbReference>
<dbReference type="Proteomes" id="UP000526196">
    <property type="component" value="Unassembled WGS sequence"/>
</dbReference>
<dbReference type="Gene3D" id="3.40.50.1000">
    <property type="entry name" value="HAD superfamily/HAD-like"/>
    <property type="match status" value="1"/>
</dbReference>
<dbReference type="InterPro" id="IPR005835">
    <property type="entry name" value="NTP_transferase_dom"/>
</dbReference>